<dbReference type="Proteomes" id="UP000079169">
    <property type="component" value="Unplaced"/>
</dbReference>
<evidence type="ECO:0000259" key="4">
    <source>
        <dbReference type="SMART" id="SM00322"/>
    </source>
</evidence>
<feature type="domain" description="K Homology" evidence="4">
    <location>
        <begin position="765"/>
        <end position="838"/>
    </location>
</feature>
<feature type="compositionally biased region" description="Low complexity" evidence="3">
    <location>
        <begin position="463"/>
        <end position="477"/>
    </location>
</feature>
<keyword evidence="5" id="KW-1185">Reference proteome</keyword>
<reference evidence="6" key="1">
    <citation type="submission" date="2025-08" db="UniProtKB">
        <authorList>
            <consortium name="RefSeq"/>
        </authorList>
    </citation>
    <scope>IDENTIFICATION</scope>
</reference>
<evidence type="ECO:0000313" key="5">
    <source>
        <dbReference type="Proteomes" id="UP000079169"/>
    </source>
</evidence>
<dbReference type="SUPFAM" id="SSF54791">
    <property type="entry name" value="Eukaryotic type KH-domain (KH-domain type I)"/>
    <property type="match status" value="6"/>
</dbReference>
<dbReference type="InterPro" id="IPR004088">
    <property type="entry name" value="KH_dom_type_1"/>
</dbReference>
<dbReference type="PaxDb" id="121845-A0A3Q0J523"/>
<dbReference type="KEGG" id="dci:103512899"/>
<feature type="region of interest" description="Disordered" evidence="3">
    <location>
        <begin position="250"/>
        <end position="285"/>
    </location>
</feature>
<evidence type="ECO:0000256" key="3">
    <source>
        <dbReference type="SAM" id="MobiDB-lite"/>
    </source>
</evidence>
<evidence type="ECO:0000313" key="6">
    <source>
        <dbReference type="RefSeq" id="XP_026682038.1"/>
    </source>
</evidence>
<feature type="domain" description="K Homology" evidence="4">
    <location>
        <begin position="494"/>
        <end position="566"/>
    </location>
</feature>
<accession>A0A3Q0J523</accession>
<feature type="domain" description="K Homology" evidence="4">
    <location>
        <begin position="279"/>
        <end position="352"/>
    </location>
</feature>
<feature type="domain" description="K Homology" evidence="4">
    <location>
        <begin position="97"/>
        <end position="168"/>
    </location>
</feature>
<dbReference type="STRING" id="121845.A0A3Q0J523"/>
<feature type="region of interest" description="Disordered" evidence="3">
    <location>
        <begin position="736"/>
        <end position="771"/>
    </location>
</feature>
<dbReference type="InterPro" id="IPR036612">
    <property type="entry name" value="KH_dom_type_1_sf"/>
</dbReference>
<dbReference type="AlphaFoldDB" id="A0A3Q0J523"/>
<feature type="compositionally biased region" description="Polar residues" evidence="3">
    <location>
        <begin position="448"/>
        <end position="461"/>
    </location>
</feature>
<dbReference type="Gene3D" id="3.30.1370.10">
    <property type="entry name" value="K Homology domain, type 1"/>
    <property type="match status" value="6"/>
</dbReference>
<protein>
    <submittedName>
        <fullName evidence="6">Far upstream element-binding protein 2-like</fullName>
    </submittedName>
</protein>
<keyword evidence="1" id="KW-0677">Repeat</keyword>
<dbReference type="CDD" id="cd22438">
    <property type="entry name" value="KH-I_PCBP_rpt1"/>
    <property type="match status" value="2"/>
</dbReference>
<evidence type="ECO:0000256" key="2">
    <source>
        <dbReference type="PROSITE-ProRule" id="PRU00117"/>
    </source>
</evidence>
<sequence>MDAEDIKHDDDLQITVRHIMQGKEVGSIIGKSGETVKKLREESGSKIYISDSSTPERIVTVIGSMDSLFRAFSLITKNIEEFHKNQNKHLGGNGESQLIQLRLIVPASQCGSIIGKGGSQIKTIRETSGASVYVASDMLPNSTEREVNIKGVPDAVTQAIYQICLIMVDSPPKGATIPYRPLPQNAGGPGLIGNQFGMQNSLMGAPDMGNNPLAGLAALGLGGNSGGGMGGGLNAAALAALASSQLKTNHMPRNQNQNQNQHNRNNRDGPSQKTNQQQNQITKEMTVPNELIGAVIGKGGTKIFEIRKISGAMIRISKSSEEEEDSNDRTITMTGTPDAIALAQYLINMSVELLRANLNGEGGGESNMDDFSSDNNLPSSAPLAGLNASNPLAAALPQLAQILTKPGALNALTSLSALGGLSDLLGGGSSGGGSGNSGGFGGVPQGPNYANIQTTGVQRRSNFNKNRNNPTKNGTGRSNPYPILFTMDAEDIKHDDDLQITVRHIMQGKEVGSIIGKSGETVKKLREESGSKIYISDSSTPERIVTVIGSMDSLFRAFSLITKNIEEFHKNQNKHLGGNGESQLIQLRLIVPASQCGSIIGKGGSQIKTIRETSGASVYVASDMLPNSTEREVNIKGVPDAVTQAIYQICLIMVDSPPKGATIPYRPLPQNAGGPGLIGNQFGMQNSLMGAPDMGNNPLAGLAALGLGGNSGGGMGGGLNAAALAALASSQLKTNHMPRNQNQNQNQHNRNNRDGPSQKTNQQQNQITKEMTVPNELIGAVIGKGGTKIFEIRKISGAMIRISKSSEEEEDSNDRTITMTGTPDAIALAQYLINMSVELLRANLNGEGGGESNMDDFSSDNNLPSSAPLAGLNASNPLAAALPQLAQILTKPGALNAL</sequence>
<feature type="compositionally biased region" description="Gly residues" evidence="3">
    <location>
        <begin position="435"/>
        <end position="444"/>
    </location>
</feature>
<dbReference type="InterPro" id="IPR004087">
    <property type="entry name" value="KH_dom"/>
</dbReference>
<dbReference type="PROSITE" id="PS50084">
    <property type="entry name" value="KH_TYPE_1"/>
    <property type="match status" value="6"/>
</dbReference>
<feature type="domain" description="K Homology" evidence="4">
    <location>
        <begin position="8"/>
        <end position="80"/>
    </location>
</feature>
<feature type="compositionally biased region" description="Low complexity" evidence="3">
    <location>
        <begin position="758"/>
        <end position="769"/>
    </location>
</feature>
<organism evidence="5 6">
    <name type="scientific">Diaphorina citri</name>
    <name type="common">Asian citrus psyllid</name>
    <dbReference type="NCBI Taxonomy" id="121845"/>
    <lineage>
        <taxon>Eukaryota</taxon>
        <taxon>Metazoa</taxon>
        <taxon>Ecdysozoa</taxon>
        <taxon>Arthropoda</taxon>
        <taxon>Hexapoda</taxon>
        <taxon>Insecta</taxon>
        <taxon>Pterygota</taxon>
        <taxon>Neoptera</taxon>
        <taxon>Paraneoptera</taxon>
        <taxon>Hemiptera</taxon>
        <taxon>Sternorrhyncha</taxon>
        <taxon>Psylloidea</taxon>
        <taxon>Psyllidae</taxon>
        <taxon>Diaphorininae</taxon>
        <taxon>Diaphorina</taxon>
    </lineage>
</organism>
<keyword evidence="2" id="KW-0694">RNA-binding</keyword>
<feature type="compositionally biased region" description="Low complexity" evidence="3">
    <location>
        <begin position="272"/>
        <end position="283"/>
    </location>
</feature>
<feature type="compositionally biased region" description="Low complexity" evidence="3">
    <location>
        <begin position="253"/>
        <end position="263"/>
    </location>
</feature>
<dbReference type="CDD" id="cd02396">
    <property type="entry name" value="KH-I_PCBP_rpt2"/>
    <property type="match status" value="2"/>
</dbReference>
<feature type="region of interest" description="Disordered" evidence="3">
    <location>
        <begin position="435"/>
        <end position="482"/>
    </location>
</feature>
<dbReference type="PANTHER" id="PTHR10288">
    <property type="entry name" value="KH DOMAIN CONTAINING RNA BINDING PROTEIN"/>
    <property type="match status" value="1"/>
</dbReference>
<dbReference type="GO" id="GO:0010468">
    <property type="term" value="P:regulation of gene expression"/>
    <property type="evidence" value="ECO:0007669"/>
    <property type="project" value="UniProtKB-ARBA"/>
</dbReference>
<dbReference type="CDD" id="cd22439">
    <property type="entry name" value="KH-I_PCBP_rpt3"/>
    <property type="match status" value="2"/>
</dbReference>
<name>A0A3Q0J523_DIACI</name>
<evidence type="ECO:0000256" key="1">
    <source>
        <dbReference type="ARBA" id="ARBA00022737"/>
    </source>
</evidence>
<dbReference type="RefSeq" id="XP_026682038.1">
    <property type="nucleotide sequence ID" value="XM_026826237.1"/>
</dbReference>
<dbReference type="Pfam" id="PF00013">
    <property type="entry name" value="KH_1"/>
    <property type="match status" value="6"/>
</dbReference>
<proteinExistence type="predicted"/>
<feature type="compositionally biased region" description="Low complexity" evidence="3">
    <location>
        <begin position="739"/>
        <end position="749"/>
    </location>
</feature>
<dbReference type="SMART" id="SM00322">
    <property type="entry name" value="KH"/>
    <property type="match status" value="6"/>
</dbReference>
<dbReference type="GeneID" id="103512899"/>
<gene>
    <name evidence="6" type="primary">LOC103512899</name>
</gene>
<dbReference type="GO" id="GO:0003723">
    <property type="term" value="F:RNA binding"/>
    <property type="evidence" value="ECO:0007669"/>
    <property type="project" value="UniProtKB-UniRule"/>
</dbReference>
<feature type="domain" description="K Homology" evidence="4">
    <location>
        <begin position="583"/>
        <end position="654"/>
    </location>
</feature>